<gene>
    <name evidence="1" type="ORF">DCAF_LOCUS17716</name>
</gene>
<reference evidence="1 2" key="1">
    <citation type="submission" date="2024-01" db="EMBL/GenBank/DDBJ databases">
        <authorList>
            <person name="Waweru B."/>
        </authorList>
    </citation>
    <scope>NUCLEOTIDE SEQUENCE [LARGE SCALE GENOMIC DNA]</scope>
</reference>
<organism evidence="1 2">
    <name type="scientific">Dovyalis caffra</name>
    <dbReference type="NCBI Taxonomy" id="77055"/>
    <lineage>
        <taxon>Eukaryota</taxon>
        <taxon>Viridiplantae</taxon>
        <taxon>Streptophyta</taxon>
        <taxon>Embryophyta</taxon>
        <taxon>Tracheophyta</taxon>
        <taxon>Spermatophyta</taxon>
        <taxon>Magnoliopsida</taxon>
        <taxon>eudicotyledons</taxon>
        <taxon>Gunneridae</taxon>
        <taxon>Pentapetalae</taxon>
        <taxon>rosids</taxon>
        <taxon>fabids</taxon>
        <taxon>Malpighiales</taxon>
        <taxon>Salicaceae</taxon>
        <taxon>Flacourtieae</taxon>
        <taxon>Dovyalis</taxon>
    </lineage>
</organism>
<dbReference type="EMBL" id="CAWUPB010001161">
    <property type="protein sequence ID" value="CAK7344287.1"/>
    <property type="molecule type" value="Genomic_DNA"/>
</dbReference>
<name>A0AAV1S1U7_9ROSI</name>
<evidence type="ECO:0000313" key="2">
    <source>
        <dbReference type="Proteomes" id="UP001314170"/>
    </source>
</evidence>
<accession>A0AAV1S1U7</accession>
<sequence>MVIRMVNIIQRVRIILRATLSHHYDSTIPRWMKPSRNEEEEHEKFRNCRNRSSNLNFRSHEARYHIEILDCKQESDPRSLVNLE</sequence>
<comment type="caution">
    <text evidence="1">The sequence shown here is derived from an EMBL/GenBank/DDBJ whole genome shotgun (WGS) entry which is preliminary data.</text>
</comment>
<proteinExistence type="predicted"/>
<dbReference type="AlphaFoldDB" id="A0AAV1S1U7"/>
<dbReference type="Proteomes" id="UP001314170">
    <property type="component" value="Unassembled WGS sequence"/>
</dbReference>
<protein>
    <submittedName>
        <fullName evidence="1">Uncharacterized protein</fullName>
    </submittedName>
</protein>
<keyword evidence="2" id="KW-1185">Reference proteome</keyword>
<evidence type="ECO:0000313" key="1">
    <source>
        <dbReference type="EMBL" id="CAK7344287.1"/>
    </source>
</evidence>